<sequence length="241" mass="27211">MNVKNLIIHSDTEEGHVKASQCLEFLTQNNCDLSSIKSIDLTMDIPVMQDLSGNKFKIDFINDKKNYQKIKQSMKKELIARAMGSGRYGDKVLDLSAGLGIDSVFLAQLGFSVTALERNPLIYYALSEAQKQCSDLDVKFVFSEALEFLQNTQEEFPVIYFDPMFPDKTKSALPRQEMVFFRQMVGADEDAAKVLETSIQRQGARRIVVKRPIKAPWLGDRKPQSSIAGKLIRFDIYGGLI</sequence>
<dbReference type="GO" id="GO:0005737">
    <property type="term" value="C:cytoplasm"/>
    <property type="evidence" value="ECO:0007669"/>
    <property type="project" value="UniProtKB-SubCell"/>
</dbReference>
<comment type="subcellular location">
    <subcellularLocation>
        <location evidence="1">Cytoplasm</location>
    </subcellularLocation>
</comment>
<dbReference type="RefSeq" id="WP_015470811.1">
    <property type="nucleotide sequence ID" value="NC_020813.1"/>
</dbReference>
<dbReference type="InterPro" id="IPR007536">
    <property type="entry name" value="16SrRNA_methylTrfase_J"/>
</dbReference>
<comment type="catalytic activity">
    <reaction evidence="1">
        <text>guanosine(1516) in 16S rRNA + S-adenosyl-L-methionine = N(2)-methylguanosine(1516) in 16S rRNA + S-adenosyl-L-homocysteine + H(+)</text>
        <dbReference type="Rhea" id="RHEA:43220"/>
        <dbReference type="Rhea" id="RHEA-COMP:10412"/>
        <dbReference type="Rhea" id="RHEA-COMP:10413"/>
        <dbReference type="ChEBI" id="CHEBI:15378"/>
        <dbReference type="ChEBI" id="CHEBI:57856"/>
        <dbReference type="ChEBI" id="CHEBI:59789"/>
        <dbReference type="ChEBI" id="CHEBI:74269"/>
        <dbReference type="ChEBI" id="CHEBI:74481"/>
        <dbReference type="EC" id="2.1.1.242"/>
    </reaction>
</comment>
<dbReference type="Pfam" id="PF04445">
    <property type="entry name" value="SAM_MT"/>
    <property type="match status" value="1"/>
</dbReference>
<dbReference type="OrthoDB" id="5290590at2"/>
<dbReference type="Gene3D" id="3.40.50.150">
    <property type="entry name" value="Vaccinia Virus protein VP39"/>
    <property type="match status" value="1"/>
</dbReference>
<keyword evidence="1" id="KW-0963">Cytoplasm</keyword>
<dbReference type="eggNOG" id="COG2265">
    <property type="taxonomic scope" value="Bacteria"/>
</dbReference>
<dbReference type="CDD" id="cd02440">
    <property type="entry name" value="AdoMet_MTases"/>
    <property type="match status" value="1"/>
</dbReference>
<keyword evidence="1" id="KW-0489">Methyltransferase</keyword>
<comment type="caution">
    <text evidence="1">Lacks conserved residue(s) required for the propagation of feature annotation.</text>
</comment>
<dbReference type="HAMAP" id="MF_01523">
    <property type="entry name" value="16SrRNA_methyltr_J"/>
    <property type="match status" value="1"/>
</dbReference>
<proteinExistence type="inferred from homology"/>
<evidence type="ECO:0000313" key="2">
    <source>
        <dbReference type="EMBL" id="AGH96321.1"/>
    </source>
</evidence>
<dbReference type="SUPFAM" id="SSF53335">
    <property type="entry name" value="S-adenosyl-L-methionine-dependent methyltransferases"/>
    <property type="match status" value="1"/>
</dbReference>
<dbReference type="EC" id="2.1.1.242" evidence="1"/>
<feature type="binding site" evidence="1">
    <location>
        <position position="162"/>
    </location>
    <ligand>
        <name>S-adenosyl-L-methionine</name>
        <dbReference type="ChEBI" id="CHEBI:59789"/>
    </ligand>
</feature>
<gene>
    <name evidence="1" type="primary">rsmJ</name>
    <name evidence="2" type="ORF">A11Q_2105</name>
</gene>
<dbReference type="InterPro" id="IPR029063">
    <property type="entry name" value="SAM-dependent_MTases_sf"/>
</dbReference>
<keyword evidence="3" id="KW-1185">Reference proteome</keyword>
<comment type="function">
    <text evidence="1">Specifically methylates the guanosine in position 1516 of 16S rRNA.</text>
</comment>
<organism evidence="2 3">
    <name type="scientific">Pseudobdellovibrio exovorus JSS</name>
    <dbReference type="NCBI Taxonomy" id="1184267"/>
    <lineage>
        <taxon>Bacteria</taxon>
        <taxon>Pseudomonadati</taxon>
        <taxon>Bdellovibrionota</taxon>
        <taxon>Bdellovibrionia</taxon>
        <taxon>Bdellovibrionales</taxon>
        <taxon>Pseudobdellovibrionaceae</taxon>
        <taxon>Pseudobdellovibrio</taxon>
    </lineage>
</organism>
<comment type="similarity">
    <text evidence="1">Belongs to the methyltransferase superfamily. RsmJ family.</text>
</comment>
<dbReference type="GO" id="GO:0008990">
    <property type="term" value="F:rRNA (guanine-N2-)-methyltransferase activity"/>
    <property type="evidence" value="ECO:0007669"/>
    <property type="project" value="UniProtKB-UniRule"/>
</dbReference>
<evidence type="ECO:0000256" key="1">
    <source>
        <dbReference type="HAMAP-Rule" id="MF_01523"/>
    </source>
</evidence>
<dbReference type="PATRIC" id="fig|1184267.3.peg.2130"/>
<evidence type="ECO:0000313" key="3">
    <source>
        <dbReference type="Proteomes" id="UP000012040"/>
    </source>
</evidence>
<dbReference type="EMBL" id="CP003537">
    <property type="protein sequence ID" value="AGH96321.1"/>
    <property type="molecule type" value="Genomic_DNA"/>
</dbReference>
<feature type="binding site" evidence="1">
    <location>
        <begin position="117"/>
        <end position="118"/>
    </location>
    <ligand>
        <name>S-adenosyl-L-methionine</name>
        <dbReference type="ChEBI" id="CHEBI:59789"/>
    </ligand>
</feature>
<keyword evidence="1" id="KW-0698">rRNA processing</keyword>
<dbReference type="PANTHER" id="PTHR36112">
    <property type="entry name" value="RIBOSOMAL RNA SMALL SUBUNIT METHYLTRANSFERASE J"/>
    <property type="match status" value="1"/>
</dbReference>
<dbReference type="HOGENOM" id="CLU_076324_1_0_7"/>
<keyword evidence="1" id="KW-0808">Transferase</keyword>
<keyword evidence="1" id="KW-0949">S-adenosyl-L-methionine</keyword>
<protein>
    <recommendedName>
        <fullName evidence="1">Ribosomal RNA small subunit methyltransferase J</fullName>
        <ecNumber evidence="1">2.1.1.242</ecNumber>
    </recommendedName>
    <alternativeName>
        <fullName evidence="1">16S rRNA m2G1516 methyltransferase</fullName>
    </alternativeName>
    <alternativeName>
        <fullName evidence="1">rRNA (guanine-N(2)-)-methyltransferase</fullName>
    </alternativeName>
</protein>
<name>M4VE50_9BACT</name>
<accession>M4VE50</accession>
<dbReference type="STRING" id="1184267.A11Q_2105"/>
<dbReference type="PANTHER" id="PTHR36112:SF1">
    <property type="entry name" value="RIBOSOMAL RNA SMALL SUBUNIT METHYLTRANSFERASE J"/>
    <property type="match status" value="1"/>
</dbReference>
<dbReference type="KEGG" id="bex:A11Q_2105"/>
<dbReference type="AlphaFoldDB" id="M4VE50"/>
<reference evidence="2 3" key="1">
    <citation type="journal article" date="2013" name="ISME J.">
        <title>By their genes ye shall know them: genomic signatures of predatory bacteria.</title>
        <authorList>
            <person name="Pasternak Z."/>
            <person name="Pietrokovski S."/>
            <person name="Rotem O."/>
            <person name="Gophna U."/>
            <person name="Lurie-Weinberger M.N."/>
            <person name="Jurkevitch E."/>
        </authorList>
    </citation>
    <scope>NUCLEOTIDE SEQUENCE [LARGE SCALE GENOMIC DNA]</scope>
    <source>
        <strain evidence="2 3">JSS</strain>
    </source>
</reference>
<dbReference type="Proteomes" id="UP000012040">
    <property type="component" value="Chromosome"/>
</dbReference>